<dbReference type="Gene3D" id="3.30.70.270">
    <property type="match status" value="1"/>
</dbReference>
<dbReference type="InterPro" id="IPR043128">
    <property type="entry name" value="Rev_trsase/Diguanyl_cyclase"/>
</dbReference>
<reference evidence="5" key="1">
    <citation type="submission" date="2016-10" db="EMBL/GenBank/DDBJ databases">
        <authorList>
            <person name="Varghese N."/>
            <person name="Submissions S."/>
        </authorList>
    </citation>
    <scope>NUCLEOTIDE SEQUENCE [LARGE SCALE GENOMIC DNA]</scope>
    <source>
        <strain evidence="5">DSM 21857</strain>
    </source>
</reference>
<dbReference type="PANTHER" id="PTHR33121:SF79">
    <property type="entry name" value="CYCLIC DI-GMP PHOSPHODIESTERASE PDED-RELATED"/>
    <property type="match status" value="1"/>
</dbReference>
<dbReference type="Pfam" id="PF00563">
    <property type="entry name" value="EAL"/>
    <property type="match status" value="1"/>
</dbReference>
<gene>
    <name evidence="4" type="ORF">SAMN03080618_02403</name>
</gene>
<feature type="domain" description="GGDEF" evidence="3">
    <location>
        <begin position="51"/>
        <end position="184"/>
    </location>
</feature>
<dbReference type="SMART" id="SM00052">
    <property type="entry name" value="EAL"/>
    <property type="match status" value="1"/>
</dbReference>
<dbReference type="STRING" id="1121003.SAMN03080618_02403"/>
<dbReference type="EMBL" id="FORF01000013">
    <property type="protein sequence ID" value="SFJ23838.1"/>
    <property type="molecule type" value="Genomic_DNA"/>
</dbReference>
<dbReference type="Gene3D" id="3.20.20.450">
    <property type="entry name" value="EAL domain"/>
    <property type="match status" value="1"/>
</dbReference>
<dbReference type="InterPro" id="IPR050706">
    <property type="entry name" value="Cyclic-di-GMP_PDE-like"/>
</dbReference>
<keyword evidence="5" id="KW-1185">Reference proteome</keyword>
<dbReference type="AlphaFoldDB" id="A0A1I3PQK1"/>
<dbReference type="RefSeq" id="WP_175556704.1">
    <property type="nucleotide sequence ID" value="NZ_FORF01000013.1"/>
</dbReference>
<dbReference type="NCBIfam" id="TIGR00254">
    <property type="entry name" value="GGDEF"/>
    <property type="match status" value="1"/>
</dbReference>
<dbReference type="PANTHER" id="PTHR33121">
    <property type="entry name" value="CYCLIC DI-GMP PHOSPHODIESTERASE PDEF"/>
    <property type="match status" value="1"/>
</dbReference>
<dbReference type="SUPFAM" id="SSF55073">
    <property type="entry name" value="Nucleotide cyclase"/>
    <property type="match status" value="1"/>
</dbReference>
<dbReference type="InterPro" id="IPR000160">
    <property type="entry name" value="GGDEF_dom"/>
</dbReference>
<dbReference type="CDD" id="cd01948">
    <property type="entry name" value="EAL"/>
    <property type="match status" value="1"/>
</dbReference>
<evidence type="ECO:0000256" key="1">
    <source>
        <dbReference type="SAM" id="Coils"/>
    </source>
</evidence>
<protein>
    <submittedName>
        <fullName evidence="4">Diguanylate cyclase (GGDEF) domain-containing protein</fullName>
    </submittedName>
</protein>
<feature type="domain" description="EAL" evidence="2">
    <location>
        <begin position="193"/>
        <end position="443"/>
    </location>
</feature>
<dbReference type="PROSITE" id="PS50887">
    <property type="entry name" value="GGDEF"/>
    <property type="match status" value="1"/>
</dbReference>
<organism evidence="4 5">
    <name type="scientific">Aquamicrobium aerolatum DSM 21857</name>
    <dbReference type="NCBI Taxonomy" id="1121003"/>
    <lineage>
        <taxon>Bacteria</taxon>
        <taxon>Pseudomonadati</taxon>
        <taxon>Pseudomonadota</taxon>
        <taxon>Alphaproteobacteria</taxon>
        <taxon>Hyphomicrobiales</taxon>
        <taxon>Phyllobacteriaceae</taxon>
        <taxon>Aerobium</taxon>
    </lineage>
</organism>
<keyword evidence="1" id="KW-0175">Coiled coil</keyword>
<proteinExistence type="predicted"/>
<dbReference type="SMART" id="SM00267">
    <property type="entry name" value="GGDEF"/>
    <property type="match status" value="1"/>
</dbReference>
<dbReference type="Proteomes" id="UP000242763">
    <property type="component" value="Unassembled WGS sequence"/>
</dbReference>
<dbReference type="InterPro" id="IPR029787">
    <property type="entry name" value="Nucleotide_cyclase"/>
</dbReference>
<dbReference type="SUPFAM" id="SSF141868">
    <property type="entry name" value="EAL domain-like"/>
    <property type="match status" value="1"/>
</dbReference>
<dbReference type="InterPro" id="IPR035919">
    <property type="entry name" value="EAL_sf"/>
</dbReference>
<dbReference type="PROSITE" id="PS50883">
    <property type="entry name" value="EAL"/>
    <property type="match status" value="1"/>
</dbReference>
<accession>A0A1I3PQK1</accession>
<dbReference type="GO" id="GO:0071111">
    <property type="term" value="F:cyclic-guanylate-specific phosphodiesterase activity"/>
    <property type="evidence" value="ECO:0007669"/>
    <property type="project" value="InterPro"/>
</dbReference>
<evidence type="ECO:0000259" key="2">
    <source>
        <dbReference type="PROSITE" id="PS50883"/>
    </source>
</evidence>
<feature type="coiled-coil region" evidence="1">
    <location>
        <begin position="179"/>
        <end position="206"/>
    </location>
</feature>
<dbReference type="Pfam" id="PF00990">
    <property type="entry name" value="GGDEF"/>
    <property type="match status" value="1"/>
</dbReference>
<dbReference type="InterPro" id="IPR001633">
    <property type="entry name" value="EAL_dom"/>
</dbReference>
<dbReference type="CDD" id="cd01949">
    <property type="entry name" value="GGDEF"/>
    <property type="match status" value="1"/>
</dbReference>
<name>A0A1I3PQK1_9HYPH</name>
<evidence type="ECO:0000313" key="5">
    <source>
        <dbReference type="Proteomes" id="UP000242763"/>
    </source>
</evidence>
<evidence type="ECO:0000313" key="4">
    <source>
        <dbReference type="EMBL" id="SFJ23838.1"/>
    </source>
</evidence>
<evidence type="ECO:0000259" key="3">
    <source>
        <dbReference type="PROSITE" id="PS50887"/>
    </source>
</evidence>
<sequence>MPVPSRKGSGHISNTEGVDLAFTDPLTGLGNLRRFFDKIDRLIEERADDPAPFTVGILDLDGFTPINDLFGRRSGDNILQQVAMRLSASMDQHSTVTRVGADEFAFLYPMVFSEEAARERALMLIEILSAPYDVGDRTARLSASVGCSMYYSGEEDTETLVSKAETALYHAKQSGRGKVMVYTREMEEAAKRVTRIEQALRRAVAAGEVEPFFQPIVDLSTRQVVGFEALARWNDRDLGMVPPDVFIPIAEERGIIGQLSQLLLRQATEAACNWPDELFLSFNLSPSQLVDQNTARHILDILQRTGFDARRLEIEITETGLMTDPDSAEKIVGELRAVGIRVALDDFGTGQSSLGRLREFHFDKLKIDRAFVSSILEDKPSEHIIRAILAMCEGLGMDVVAEGIEEEEQAARLLQFGCAGGQGYMFGKPVNAAATMRYLRDHYRADLPADGASSSA</sequence>